<evidence type="ECO:0000259" key="5">
    <source>
        <dbReference type="Pfam" id="PF23317"/>
    </source>
</evidence>
<feature type="region of interest" description="Disordered" evidence="2">
    <location>
        <begin position="750"/>
        <end position="785"/>
    </location>
</feature>
<evidence type="ECO:0008006" key="8">
    <source>
        <dbReference type="Google" id="ProtNLM"/>
    </source>
</evidence>
<feature type="compositionally biased region" description="Polar residues" evidence="2">
    <location>
        <begin position="675"/>
        <end position="693"/>
    </location>
</feature>
<dbReference type="InterPro" id="IPR056336">
    <property type="entry name" value="YVC1_C"/>
</dbReference>
<evidence type="ECO:0000256" key="3">
    <source>
        <dbReference type="SAM" id="Phobius"/>
    </source>
</evidence>
<dbReference type="InterPro" id="IPR056337">
    <property type="entry name" value="LHD_YVC1"/>
</dbReference>
<keyword evidence="7" id="KW-1185">Reference proteome</keyword>
<feature type="transmembrane region" description="Helical" evidence="3">
    <location>
        <begin position="520"/>
        <end position="538"/>
    </location>
</feature>
<evidence type="ECO:0000256" key="1">
    <source>
        <dbReference type="SAM" id="Coils"/>
    </source>
</evidence>
<proteinExistence type="predicted"/>
<dbReference type="STRING" id="177199.A0A420XYX4"/>
<dbReference type="PANTHER" id="PTHR35859">
    <property type="entry name" value="NONSELECTIVE CATION CHANNEL PROTEIN"/>
    <property type="match status" value="1"/>
</dbReference>
<dbReference type="OrthoDB" id="2373987at2759"/>
<feature type="domain" description="YVC1 N-terminal linker helical" evidence="4">
    <location>
        <begin position="69"/>
        <end position="251"/>
    </location>
</feature>
<feature type="coiled-coil region" evidence="1">
    <location>
        <begin position="722"/>
        <end position="749"/>
    </location>
</feature>
<protein>
    <recommendedName>
        <fullName evidence="8">Calcium channel YVC1</fullName>
    </recommendedName>
</protein>
<feature type="transmembrane region" description="Helical" evidence="3">
    <location>
        <begin position="337"/>
        <end position="355"/>
    </location>
</feature>
<name>A0A420XYX4_9PEZI</name>
<organism evidence="6 7">
    <name type="scientific">Coniochaeta pulveracea</name>
    <dbReference type="NCBI Taxonomy" id="177199"/>
    <lineage>
        <taxon>Eukaryota</taxon>
        <taxon>Fungi</taxon>
        <taxon>Dikarya</taxon>
        <taxon>Ascomycota</taxon>
        <taxon>Pezizomycotina</taxon>
        <taxon>Sordariomycetes</taxon>
        <taxon>Sordariomycetidae</taxon>
        <taxon>Coniochaetales</taxon>
        <taxon>Coniochaetaceae</taxon>
        <taxon>Coniochaeta</taxon>
    </lineage>
</organism>
<feature type="compositionally biased region" description="Acidic residues" evidence="2">
    <location>
        <begin position="757"/>
        <end position="768"/>
    </location>
</feature>
<sequence length="785" mass="88979">MVESVRNRSQGSRTGERRVRISGTSRDEEGERRPLLEGNAFSHHGMEDEPVFSCPTTHQVSHLPVYTNIHRIRRDVISIVEDYLTLEQLRDVRINVSVVRPLVDKLCDLDDISIVYCLLVNRAQFLNEQHHLNNRQNVFFTRATLCELIATRILRRFNEANPGPEGLLVLAHILVAGFEPFQNAPQEIRDEAQASSALNKTLPALEIAILTESKLFLSSTSCQKVVDAIYEGRIIYTPSSFVDIIPDRYKQKPISLYEPREAPLLNQYRLIVPRTRNFLELVQFCVLLALYVAFMAERDADRLSNLELCFSVYAFGWSLDNFATVLEHGWSVYSQNLWSFLDATFAIIYLIYLAMRIHGWRTESLVVGQQALDVLAMGAPVLIPRLAFNLLSGNLLFVSLRAMMKDFTLLTALAVWCFLGFLLSLMWLGEGRHEPVTISKWMIYIWFGLDGTGIQRSTEFHQILGPSLMVTFAFLGNTLFLTILVSMLSNTFAAIVTNATAEVQFRHAVFTLEGVKSDAIFAYQPPFNILALLILVPLKFIVSPRWFHKIHVFSVRALNLPLLLIIAFAERHRLWEQAGNLSTRSVQPRHKSRKQMWFWEKWRITAHSDIETVFEIPPPDSVLTEIAADNNMTEHLIRRQFTRQISMGHPAGSVSGRKTPDQAPRNLPTPGPQQEDGSSSTRPSMNRSASSVQHKAPSRRDSIAFPGLVQQISTMLGEQSENNEVTSRLETLEESTERIERLLMRLLGEGDGSVTEAVEEEAEEADEEGLGRTGSIHDLDESVHE</sequence>
<evidence type="ECO:0000259" key="4">
    <source>
        <dbReference type="Pfam" id="PF23190"/>
    </source>
</evidence>
<evidence type="ECO:0000256" key="2">
    <source>
        <dbReference type="SAM" id="MobiDB-lite"/>
    </source>
</evidence>
<feature type="transmembrane region" description="Helical" evidence="3">
    <location>
        <begin position="278"/>
        <end position="296"/>
    </location>
</feature>
<feature type="compositionally biased region" description="Basic and acidic residues" evidence="2">
    <location>
        <begin position="14"/>
        <end position="34"/>
    </location>
</feature>
<dbReference type="EMBL" id="QVQW01000089">
    <property type="protein sequence ID" value="RKU40855.1"/>
    <property type="molecule type" value="Genomic_DNA"/>
</dbReference>
<dbReference type="Pfam" id="PF23317">
    <property type="entry name" value="YVC1_C"/>
    <property type="match status" value="1"/>
</dbReference>
<keyword evidence="3" id="KW-0812">Transmembrane</keyword>
<keyword evidence="1" id="KW-0175">Coiled coil</keyword>
<feature type="region of interest" description="Disordered" evidence="2">
    <location>
        <begin position="1"/>
        <end position="34"/>
    </location>
</feature>
<keyword evidence="3" id="KW-0472">Membrane</keyword>
<evidence type="ECO:0000313" key="7">
    <source>
        <dbReference type="Proteomes" id="UP000275385"/>
    </source>
</evidence>
<dbReference type="PANTHER" id="PTHR35859:SF1">
    <property type="entry name" value="NONSELECTIVE CATION CHANNEL PROTEIN"/>
    <property type="match status" value="1"/>
</dbReference>
<feature type="domain" description="Calcium channel YVC1-like C-terminal transmembrane" evidence="5">
    <location>
        <begin position="284"/>
        <end position="571"/>
    </location>
</feature>
<gene>
    <name evidence="6" type="ORF">DL546_003157</name>
</gene>
<feature type="transmembrane region" description="Helical" evidence="3">
    <location>
        <begin position="407"/>
        <end position="429"/>
    </location>
</feature>
<feature type="region of interest" description="Disordered" evidence="2">
    <location>
        <begin position="647"/>
        <end position="702"/>
    </location>
</feature>
<accession>A0A420XYX4</accession>
<dbReference type="Pfam" id="PF23190">
    <property type="entry name" value="LHD_TRPY1"/>
    <property type="match status" value="1"/>
</dbReference>
<dbReference type="Proteomes" id="UP000275385">
    <property type="component" value="Unassembled WGS sequence"/>
</dbReference>
<feature type="compositionally biased region" description="Basic and acidic residues" evidence="2">
    <location>
        <begin position="775"/>
        <end position="785"/>
    </location>
</feature>
<comment type="caution">
    <text evidence="6">The sequence shown here is derived from an EMBL/GenBank/DDBJ whole genome shotgun (WGS) entry which is preliminary data.</text>
</comment>
<reference evidence="6 7" key="1">
    <citation type="submission" date="2018-08" db="EMBL/GenBank/DDBJ databases">
        <title>Draft genome of the lignicolous fungus Coniochaeta pulveracea.</title>
        <authorList>
            <person name="Borstlap C.J."/>
            <person name="De Witt R.N."/>
            <person name="Botha A."/>
            <person name="Volschenk H."/>
        </authorList>
    </citation>
    <scope>NUCLEOTIDE SEQUENCE [LARGE SCALE GENOMIC DNA]</scope>
    <source>
        <strain evidence="6 7">CAB683</strain>
    </source>
</reference>
<dbReference type="AlphaFoldDB" id="A0A420XYX4"/>
<dbReference type="InterPro" id="IPR052971">
    <property type="entry name" value="TRP_calcium_channel"/>
</dbReference>
<evidence type="ECO:0000313" key="6">
    <source>
        <dbReference type="EMBL" id="RKU40855.1"/>
    </source>
</evidence>
<keyword evidence="3" id="KW-1133">Transmembrane helix</keyword>